<keyword evidence="2" id="KW-0812">Transmembrane</keyword>
<evidence type="ECO:0000256" key="1">
    <source>
        <dbReference type="SAM" id="MobiDB-lite"/>
    </source>
</evidence>
<protein>
    <submittedName>
        <fullName evidence="3">Uncharacterized protein</fullName>
    </submittedName>
</protein>
<evidence type="ECO:0000313" key="4">
    <source>
        <dbReference type="Proteomes" id="UP000324748"/>
    </source>
</evidence>
<sequence>MGTTIGLGRRTFGLLIVLVCPYLIMEVMATGLGFDLNEPPEESYVDLVSSSTDSATPPLSGMTSEAFPGGSKRKADQEVQHSSPSPSSRRARLLLPPDEGLPSSDFINNPRLVASQGHSQGSPEGDQSERHLPDLPELEQKLWDDMDYSHLLAHGQIIEEVLHGFSERFQARNSADDGNFARWTSSDKHPTLPVARISRLGQPDHKLAKILHHKRAHKQRSWRLYTLYNRLAVSLFQLHARFLSLLNIPILNHKDQQEKFFLWLEKEIYEPANHGHPILGPAPRPELSWKANLPMMKIGIVQEELIKYFSEQRADPSFSTSHLLGIYRVHHANEYLGLSRPFKLTVGGPNGLMMKLQFEEIQDSLRILAEELKLDWMSEGIIQDRRSRIARQDHGFFWPFTSQIEQQYYRMEHHRKALRSYYPHHPISLCSSKETPSLLCPLTIVNSRDGTLIELRDIRPRFGILLRSLDRLHSEALKKLQLDGSGGVCSREPVIEFLVKSIIQPEDSLPLIGSVEAPDGIPPWFNAAYDRISSFGELQLKILDYFALDCLTNQSVEDLSLYVLATWYQTHHPSFSNSLISRLKYPQNQEALSK</sequence>
<feature type="region of interest" description="Disordered" evidence="1">
    <location>
        <begin position="45"/>
        <end position="131"/>
    </location>
</feature>
<feature type="transmembrane region" description="Helical" evidence="2">
    <location>
        <begin position="12"/>
        <end position="34"/>
    </location>
</feature>
<proteinExistence type="predicted"/>
<dbReference type="Proteomes" id="UP000324748">
    <property type="component" value="Unassembled WGS sequence"/>
</dbReference>
<dbReference type="OrthoDB" id="10274241at2759"/>
<name>A0A5B0QP03_PUCGR</name>
<dbReference type="EMBL" id="VSWC01000014">
    <property type="protein sequence ID" value="KAA1114859.1"/>
    <property type="molecule type" value="Genomic_DNA"/>
</dbReference>
<feature type="compositionally biased region" description="Low complexity" evidence="1">
    <location>
        <begin position="82"/>
        <end position="97"/>
    </location>
</feature>
<evidence type="ECO:0000256" key="2">
    <source>
        <dbReference type="SAM" id="Phobius"/>
    </source>
</evidence>
<gene>
    <name evidence="3" type="ORF">PGT21_025645</name>
</gene>
<comment type="caution">
    <text evidence="3">The sequence shown here is derived from an EMBL/GenBank/DDBJ whole genome shotgun (WGS) entry which is preliminary data.</text>
</comment>
<reference evidence="3 4" key="1">
    <citation type="submission" date="2019-05" db="EMBL/GenBank/DDBJ databases">
        <title>Emergence of the Ug99 lineage of the wheat stem rust pathogen through somatic hybridization.</title>
        <authorList>
            <person name="Li F."/>
            <person name="Upadhyaya N.M."/>
            <person name="Sperschneider J."/>
            <person name="Matny O."/>
            <person name="Nguyen-Phuc H."/>
            <person name="Mago R."/>
            <person name="Raley C."/>
            <person name="Miller M.E."/>
            <person name="Silverstein K.A.T."/>
            <person name="Henningsen E."/>
            <person name="Hirsch C.D."/>
            <person name="Visser B."/>
            <person name="Pretorius Z.A."/>
            <person name="Steffenson B.J."/>
            <person name="Schwessinger B."/>
            <person name="Dodds P.N."/>
            <person name="Figueroa M."/>
        </authorList>
    </citation>
    <scope>NUCLEOTIDE SEQUENCE [LARGE SCALE GENOMIC DNA]</scope>
    <source>
        <strain evidence="3">21-0</strain>
    </source>
</reference>
<evidence type="ECO:0000313" key="3">
    <source>
        <dbReference type="EMBL" id="KAA1114859.1"/>
    </source>
</evidence>
<feature type="compositionally biased region" description="Polar residues" evidence="1">
    <location>
        <begin position="48"/>
        <end position="63"/>
    </location>
</feature>
<keyword evidence="2" id="KW-1133">Transmembrane helix</keyword>
<keyword evidence="4" id="KW-1185">Reference proteome</keyword>
<accession>A0A5B0QP03</accession>
<organism evidence="3 4">
    <name type="scientific">Puccinia graminis f. sp. tritici</name>
    <dbReference type="NCBI Taxonomy" id="56615"/>
    <lineage>
        <taxon>Eukaryota</taxon>
        <taxon>Fungi</taxon>
        <taxon>Dikarya</taxon>
        <taxon>Basidiomycota</taxon>
        <taxon>Pucciniomycotina</taxon>
        <taxon>Pucciniomycetes</taxon>
        <taxon>Pucciniales</taxon>
        <taxon>Pucciniaceae</taxon>
        <taxon>Puccinia</taxon>
    </lineage>
</organism>
<dbReference type="AlphaFoldDB" id="A0A5B0QP03"/>
<keyword evidence="2" id="KW-0472">Membrane</keyword>